<gene>
    <name evidence="14" type="ORF">KP79_PYT07832</name>
</gene>
<evidence type="ECO:0000256" key="1">
    <source>
        <dbReference type="ARBA" id="ARBA00004186"/>
    </source>
</evidence>
<evidence type="ECO:0000313" key="14">
    <source>
        <dbReference type="EMBL" id="OWF45024.1"/>
    </source>
</evidence>
<sequence length="512" mass="56767">MDDRSALENFFTQLRKVGLATERGVTELIEDYDNNTKRCPSKAILKLSDLKKEVKETKVDVRGKMEHMQQTGQAFDEFLGLCGSLIAKQKAAVQDIETFMQQYGYTPKVTEKPKGNEEEEMDMEATDDTSNGDAVCTPPPCRQEVQDTSKTPKTPVMEHTRLQSYKMKAVAASNTNTAMYSVQPVSRSHQVPPEFENDGLFVTPSLMGDKKLPLQTPDAHQTGHYGSPYPMWSPAASDMPSHQKIPRLDLNSHASVDLTSPEFQTPSMRRLAQMSSACNPDVQKLSKAVSEQMMACSPASPTFQTPNLKNLLLKKNTSIHKPCPIPNPGIGVKNLVKSDPLDFSVKTPPISRIYTTETPKTPEMTCDLSKLRGMANTFSYEPVAFSSVSGRENSSIRSGFPEPPKLSYLQSQSDTPKTPELTHNFQSFRGLSHAPVPKFESLAERLGQNLPSETPPTPDMLTTRLDQLKAERSSHKPKTTYGTLSSHGDLDSPQLLGTYNFRTSKENVPPRP</sequence>
<dbReference type="GO" id="GO:0000278">
    <property type="term" value="P:mitotic cell cycle"/>
    <property type="evidence" value="ECO:0007669"/>
    <property type="project" value="TreeGrafter"/>
</dbReference>
<dbReference type="AlphaFoldDB" id="A0A210Q8H2"/>
<proteinExistence type="inferred from homology"/>
<evidence type="ECO:0000256" key="8">
    <source>
        <dbReference type="ARBA" id="ARBA00022776"/>
    </source>
</evidence>
<feature type="region of interest" description="Disordered" evidence="13">
    <location>
        <begin position="468"/>
        <end position="512"/>
    </location>
</feature>
<dbReference type="PANTHER" id="PTHR48118">
    <property type="entry name" value="SPINDLE AND KINETOCHORE-ASSOCIATED PROTEIN 3"/>
    <property type="match status" value="1"/>
</dbReference>
<dbReference type="GO" id="GO:0005876">
    <property type="term" value="C:spindle microtubule"/>
    <property type="evidence" value="ECO:0007669"/>
    <property type="project" value="TreeGrafter"/>
</dbReference>
<keyword evidence="8" id="KW-0498">Mitosis</keyword>
<evidence type="ECO:0000313" key="15">
    <source>
        <dbReference type="Proteomes" id="UP000242188"/>
    </source>
</evidence>
<keyword evidence="9" id="KW-0995">Kinetochore</keyword>
<keyword evidence="15" id="KW-1185">Reference proteome</keyword>
<name>A0A210Q8H2_MIZYE</name>
<dbReference type="Gene3D" id="6.10.250.1400">
    <property type="match status" value="1"/>
</dbReference>
<keyword evidence="12" id="KW-0137">Centromere</keyword>
<organism evidence="14 15">
    <name type="scientific">Mizuhopecten yessoensis</name>
    <name type="common">Japanese scallop</name>
    <name type="synonym">Patinopecten yessoensis</name>
    <dbReference type="NCBI Taxonomy" id="6573"/>
    <lineage>
        <taxon>Eukaryota</taxon>
        <taxon>Metazoa</taxon>
        <taxon>Spiralia</taxon>
        <taxon>Lophotrochozoa</taxon>
        <taxon>Mollusca</taxon>
        <taxon>Bivalvia</taxon>
        <taxon>Autobranchia</taxon>
        <taxon>Pteriomorphia</taxon>
        <taxon>Pectinida</taxon>
        <taxon>Pectinoidea</taxon>
        <taxon>Pectinidae</taxon>
        <taxon>Mizuhopecten</taxon>
    </lineage>
</organism>
<keyword evidence="11" id="KW-0131">Cell cycle</keyword>
<evidence type="ECO:0000256" key="6">
    <source>
        <dbReference type="ARBA" id="ARBA00022618"/>
    </source>
</evidence>
<dbReference type="Proteomes" id="UP000242188">
    <property type="component" value="Unassembled WGS sequence"/>
</dbReference>
<dbReference type="GO" id="GO:0007059">
    <property type="term" value="P:chromosome segregation"/>
    <property type="evidence" value="ECO:0007669"/>
    <property type="project" value="InterPro"/>
</dbReference>
<dbReference type="OrthoDB" id="6150664at2759"/>
<accession>A0A210Q8H2</accession>
<feature type="compositionally biased region" description="Polar residues" evidence="13">
    <location>
        <begin position="408"/>
        <end position="420"/>
    </location>
</feature>
<keyword evidence="6" id="KW-0132">Cell division</keyword>
<keyword evidence="5" id="KW-0963">Cytoplasm</keyword>
<comment type="similarity">
    <text evidence="3">Belongs to the SKA3 family.</text>
</comment>
<protein>
    <submittedName>
        <fullName evidence="14">Spindle and kinetochore-associated protein 3</fullName>
    </submittedName>
</protein>
<feature type="region of interest" description="Disordered" evidence="13">
    <location>
        <begin position="391"/>
        <end position="420"/>
    </location>
</feature>
<keyword evidence="10" id="KW-0206">Cytoskeleton</keyword>
<keyword evidence="4" id="KW-0158">Chromosome</keyword>
<dbReference type="GO" id="GO:0051301">
    <property type="term" value="P:cell division"/>
    <property type="evidence" value="ECO:0007669"/>
    <property type="project" value="UniProtKB-KW"/>
</dbReference>
<evidence type="ECO:0000256" key="4">
    <source>
        <dbReference type="ARBA" id="ARBA00022454"/>
    </source>
</evidence>
<dbReference type="InterPro" id="IPR033341">
    <property type="entry name" value="SKA3"/>
</dbReference>
<evidence type="ECO:0000256" key="10">
    <source>
        <dbReference type="ARBA" id="ARBA00023212"/>
    </source>
</evidence>
<evidence type="ECO:0000256" key="13">
    <source>
        <dbReference type="SAM" id="MobiDB-lite"/>
    </source>
</evidence>
<evidence type="ECO:0000256" key="3">
    <source>
        <dbReference type="ARBA" id="ARBA00007716"/>
    </source>
</evidence>
<dbReference type="PANTHER" id="PTHR48118:SF1">
    <property type="entry name" value="SPINDLE AND KINETOCHORE-ASSOCIATED PROTEIN 3"/>
    <property type="match status" value="1"/>
</dbReference>
<dbReference type="EMBL" id="NEDP02004628">
    <property type="protein sequence ID" value="OWF45024.1"/>
    <property type="molecule type" value="Genomic_DNA"/>
</dbReference>
<dbReference type="GO" id="GO:0000940">
    <property type="term" value="C:outer kinetochore"/>
    <property type="evidence" value="ECO:0007669"/>
    <property type="project" value="InterPro"/>
</dbReference>
<evidence type="ECO:0000256" key="7">
    <source>
        <dbReference type="ARBA" id="ARBA00022701"/>
    </source>
</evidence>
<evidence type="ECO:0000256" key="12">
    <source>
        <dbReference type="ARBA" id="ARBA00023328"/>
    </source>
</evidence>
<reference evidence="14 15" key="1">
    <citation type="journal article" date="2017" name="Nat. Ecol. Evol.">
        <title>Scallop genome provides insights into evolution of bilaterian karyotype and development.</title>
        <authorList>
            <person name="Wang S."/>
            <person name="Zhang J."/>
            <person name="Jiao W."/>
            <person name="Li J."/>
            <person name="Xun X."/>
            <person name="Sun Y."/>
            <person name="Guo X."/>
            <person name="Huan P."/>
            <person name="Dong B."/>
            <person name="Zhang L."/>
            <person name="Hu X."/>
            <person name="Sun X."/>
            <person name="Wang J."/>
            <person name="Zhao C."/>
            <person name="Wang Y."/>
            <person name="Wang D."/>
            <person name="Huang X."/>
            <person name="Wang R."/>
            <person name="Lv J."/>
            <person name="Li Y."/>
            <person name="Zhang Z."/>
            <person name="Liu B."/>
            <person name="Lu W."/>
            <person name="Hui Y."/>
            <person name="Liang J."/>
            <person name="Zhou Z."/>
            <person name="Hou R."/>
            <person name="Li X."/>
            <person name="Liu Y."/>
            <person name="Li H."/>
            <person name="Ning X."/>
            <person name="Lin Y."/>
            <person name="Zhao L."/>
            <person name="Xing Q."/>
            <person name="Dou J."/>
            <person name="Li Y."/>
            <person name="Mao J."/>
            <person name="Guo H."/>
            <person name="Dou H."/>
            <person name="Li T."/>
            <person name="Mu C."/>
            <person name="Jiang W."/>
            <person name="Fu Q."/>
            <person name="Fu X."/>
            <person name="Miao Y."/>
            <person name="Liu J."/>
            <person name="Yu Q."/>
            <person name="Li R."/>
            <person name="Liao H."/>
            <person name="Li X."/>
            <person name="Kong Y."/>
            <person name="Jiang Z."/>
            <person name="Chourrout D."/>
            <person name="Li R."/>
            <person name="Bao Z."/>
        </authorList>
    </citation>
    <scope>NUCLEOTIDE SEQUENCE [LARGE SCALE GENOMIC DNA]</scope>
    <source>
        <strain evidence="14 15">PY_sf001</strain>
    </source>
</reference>
<comment type="caution">
    <text evidence="14">The sequence shown here is derived from an EMBL/GenBank/DDBJ whole genome shotgun (WGS) entry which is preliminary data.</text>
</comment>
<evidence type="ECO:0000256" key="11">
    <source>
        <dbReference type="ARBA" id="ARBA00023306"/>
    </source>
</evidence>
<evidence type="ECO:0000256" key="5">
    <source>
        <dbReference type="ARBA" id="ARBA00022490"/>
    </source>
</evidence>
<evidence type="ECO:0000256" key="2">
    <source>
        <dbReference type="ARBA" id="ARBA00004629"/>
    </source>
</evidence>
<comment type="subcellular location">
    <subcellularLocation>
        <location evidence="2">Chromosome</location>
        <location evidence="2">Centromere</location>
        <location evidence="2">Kinetochore</location>
    </subcellularLocation>
    <subcellularLocation>
        <location evidence="1">Cytoplasm</location>
        <location evidence="1">Cytoskeleton</location>
        <location evidence="1">Spindle</location>
    </subcellularLocation>
</comment>
<evidence type="ECO:0000256" key="9">
    <source>
        <dbReference type="ARBA" id="ARBA00022838"/>
    </source>
</evidence>
<keyword evidence="7" id="KW-0493">Microtubule</keyword>